<proteinExistence type="predicted"/>
<protein>
    <submittedName>
        <fullName evidence="2">Uncharacterized protein</fullName>
    </submittedName>
</protein>
<dbReference type="OrthoDB" id="3793161at2759"/>
<feature type="compositionally biased region" description="Low complexity" evidence="1">
    <location>
        <begin position="115"/>
        <end position="136"/>
    </location>
</feature>
<feature type="region of interest" description="Disordered" evidence="1">
    <location>
        <begin position="39"/>
        <end position="143"/>
    </location>
</feature>
<evidence type="ECO:0000313" key="3">
    <source>
        <dbReference type="Proteomes" id="UP000799753"/>
    </source>
</evidence>
<name>A0A6A6SGP7_9PLEO</name>
<reference evidence="2" key="1">
    <citation type="journal article" date="2020" name="Stud. Mycol.">
        <title>101 Dothideomycetes genomes: a test case for predicting lifestyles and emergence of pathogens.</title>
        <authorList>
            <person name="Haridas S."/>
            <person name="Albert R."/>
            <person name="Binder M."/>
            <person name="Bloem J."/>
            <person name="Labutti K."/>
            <person name="Salamov A."/>
            <person name="Andreopoulos B."/>
            <person name="Baker S."/>
            <person name="Barry K."/>
            <person name="Bills G."/>
            <person name="Bluhm B."/>
            <person name="Cannon C."/>
            <person name="Castanera R."/>
            <person name="Culley D."/>
            <person name="Daum C."/>
            <person name="Ezra D."/>
            <person name="Gonzalez J."/>
            <person name="Henrissat B."/>
            <person name="Kuo A."/>
            <person name="Liang C."/>
            <person name="Lipzen A."/>
            <person name="Lutzoni F."/>
            <person name="Magnuson J."/>
            <person name="Mondo S."/>
            <person name="Nolan M."/>
            <person name="Ohm R."/>
            <person name="Pangilinan J."/>
            <person name="Park H.-J."/>
            <person name="Ramirez L."/>
            <person name="Alfaro M."/>
            <person name="Sun H."/>
            <person name="Tritt A."/>
            <person name="Yoshinaga Y."/>
            <person name="Zwiers L.-H."/>
            <person name="Turgeon B."/>
            <person name="Goodwin S."/>
            <person name="Spatafora J."/>
            <person name="Crous P."/>
            <person name="Grigoriev I."/>
        </authorList>
    </citation>
    <scope>NUCLEOTIDE SEQUENCE</scope>
    <source>
        <strain evidence="2">CBS 473.64</strain>
    </source>
</reference>
<dbReference type="Proteomes" id="UP000799753">
    <property type="component" value="Unassembled WGS sequence"/>
</dbReference>
<accession>A0A6A6SGP7</accession>
<evidence type="ECO:0000256" key="1">
    <source>
        <dbReference type="SAM" id="MobiDB-lite"/>
    </source>
</evidence>
<dbReference type="AlphaFoldDB" id="A0A6A6SGP7"/>
<evidence type="ECO:0000313" key="2">
    <source>
        <dbReference type="EMBL" id="KAF2645404.1"/>
    </source>
</evidence>
<sequence>MCHKLMQQYHCGHTKEVCTTPCPHALATAAANLVSSPVAMQPQTQQPQQQQQNPPYPVSTPNSPSSTPRSLSIARTDSGNTNGAGAGGSFTAYFPNPNKDRTSQLSLQRPGSGLHSPSPTPSTTSVMTTHSHSQSQSPPPYASISILSPISPGAEGPEVDTVVRYCSYFFARNLPQSVRPCLNCFMKEDYEKYRTSWMKGYQTGHPGTKAEDLWRLSGLEGAVERVARGEM</sequence>
<gene>
    <name evidence="2" type="ORF">P280DRAFT_513314</name>
</gene>
<organism evidence="2 3">
    <name type="scientific">Massarina eburnea CBS 473.64</name>
    <dbReference type="NCBI Taxonomy" id="1395130"/>
    <lineage>
        <taxon>Eukaryota</taxon>
        <taxon>Fungi</taxon>
        <taxon>Dikarya</taxon>
        <taxon>Ascomycota</taxon>
        <taxon>Pezizomycotina</taxon>
        <taxon>Dothideomycetes</taxon>
        <taxon>Pleosporomycetidae</taxon>
        <taxon>Pleosporales</taxon>
        <taxon>Massarineae</taxon>
        <taxon>Massarinaceae</taxon>
        <taxon>Massarina</taxon>
    </lineage>
</organism>
<keyword evidence="3" id="KW-1185">Reference proteome</keyword>
<dbReference type="EMBL" id="MU006777">
    <property type="protein sequence ID" value="KAF2645404.1"/>
    <property type="molecule type" value="Genomic_DNA"/>
</dbReference>
<feature type="compositionally biased region" description="Low complexity" evidence="1">
    <location>
        <begin position="41"/>
        <end position="81"/>
    </location>
</feature>